<dbReference type="RefSeq" id="WP_145915287.1">
    <property type="nucleotide sequence ID" value="NZ_CP007547.1"/>
</dbReference>
<accession>A0A077EI02</accession>
<feature type="transmembrane region" description="Helical" evidence="1">
    <location>
        <begin position="138"/>
        <end position="156"/>
    </location>
</feature>
<reference evidence="2" key="2">
    <citation type="journal article" date="2015" name="Genome Biol. Evol.">
        <title>Complete Genome Sequence and Transcriptomic Analysis of the Novel Pathogen Elizabethkingia anophelis in Response to Oxidative Stress.</title>
        <authorList>
            <person name="Li Y."/>
            <person name="Liu Y."/>
            <person name="Chew S.C."/>
            <person name="Tay M."/>
            <person name="Salido M.M."/>
            <person name="Teo J."/>
            <person name="Lauro F.M."/>
            <person name="Givskov M."/>
            <person name="Yang L."/>
        </authorList>
    </citation>
    <scope>NUCLEOTIDE SEQUENCE</scope>
    <source>
        <strain evidence="2">NUHP1</strain>
    </source>
</reference>
<dbReference type="KEGG" id="eao:BD94_3287"/>
<feature type="transmembrane region" description="Helical" evidence="1">
    <location>
        <begin position="247"/>
        <end position="266"/>
    </location>
</feature>
<feature type="transmembrane region" description="Helical" evidence="1">
    <location>
        <begin position="302"/>
        <end position="323"/>
    </location>
</feature>
<evidence type="ECO:0000313" key="2">
    <source>
        <dbReference type="EMBL" id="AIL47062.1"/>
    </source>
</evidence>
<feature type="transmembrane region" description="Helical" evidence="1">
    <location>
        <begin position="57"/>
        <end position="75"/>
    </location>
</feature>
<keyword evidence="1" id="KW-0472">Membrane</keyword>
<keyword evidence="1" id="KW-0812">Transmembrane</keyword>
<feature type="transmembrane region" description="Helical" evidence="1">
    <location>
        <begin position="335"/>
        <end position="356"/>
    </location>
</feature>
<proteinExistence type="predicted"/>
<dbReference type="STRING" id="1338011.BD94_3287"/>
<feature type="transmembrane region" description="Helical" evidence="1">
    <location>
        <begin position="168"/>
        <end position="199"/>
    </location>
</feature>
<dbReference type="EMBL" id="CP007547">
    <property type="protein sequence ID" value="AIL47062.1"/>
    <property type="molecule type" value="Genomic_DNA"/>
</dbReference>
<organism evidence="2 3">
    <name type="scientific">Elizabethkingia anophelis NUHP1</name>
    <dbReference type="NCBI Taxonomy" id="1338011"/>
    <lineage>
        <taxon>Bacteria</taxon>
        <taxon>Pseudomonadati</taxon>
        <taxon>Bacteroidota</taxon>
        <taxon>Flavobacteriia</taxon>
        <taxon>Flavobacteriales</taxon>
        <taxon>Weeksellaceae</taxon>
        <taxon>Elizabethkingia</taxon>
    </lineage>
</organism>
<reference evidence="2" key="1">
    <citation type="journal article" date="2013" name="Lancet">
        <title>First case of E anophelis outbreak in an intensive-care unit.</title>
        <authorList>
            <person name="Teo J."/>
            <person name="Tan S.Y."/>
            <person name="Tay M."/>
            <person name="Ding Y."/>
            <person name="Kjelleberg S."/>
            <person name="Givskov M."/>
            <person name="Lin R.T."/>
            <person name="Yang L."/>
        </authorList>
    </citation>
    <scope>NUCLEOTIDE SEQUENCE [LARGE SCALE GENOMIC DNA]</scope>
    <source>
        <strain evidence="2">NUHP1</strain>
    </source>
</reference>
<evidence type="ECO:0000313" key="3">
    <source>
        <dbReference type="Proteomes" id="UP000028933"/>
    </source>
</evidence>
<gene>
    <name evidence="2" type="ORF">BD94_3287</name>
</gene>
<feature type="transmembrane region" description="Helical" evidence="1">
    <location>
        <begin position="211"/>
        <end position="235"/>
    </location>
</feature>
<protein>
    <submittedName>
        <fullName evidence="2">Uncharacterized protein</fullName>
    </submittedName>
</protein>
<dbReference type="AlphaFoldDB" id="A0A077EI02"/>
<keyword evidence="1" id="KW-1133">Transmembrane helix</keyword>
<feature type="transmembrane region" description="Helical" evidence="1">
    <location>
        <begin position="368"/>
        <end position="386"/>
    </location>
</feature>
<sequence length="417" mass="49255">MIIQNSILHKSTTLISIFTLFVNILFSYVVVKDFSMENLLLFFILFFIQLIFRDFRAIFCVLLMYIVWMFCYYIYVYELGIYYTPEQTFTDSNYYDYYALQFCDYPIKEIYQKAEITWQSSFVITFYSIVYKVFGKNLLNPVIINLILLHITFYNLKIRRIKNTQHLIILFLFLPFMGLNLVVPGKDVIMILLISIYFSSILNSKIGSKGILIKAMVIIIGFFNRANTLPIFLMFEVVNYNKWNKKIKYMFLLLSSLMILVLPQYIESIMGALGFENLIEKQQSNFAYSDGLANLLLPSNPLLFVLATPIRTLAYLISPFPFITNVIDGFYDRNFFTFWFILFKFLSGFVWAIVLVKFCYSKFFKYNPIVNAIVLLSIFTSTVYLVQGGRYRVMCDLLLIVYFSYNSIFGKYNWKRN</sequence>
<feature type="transmembrane region" description="Helical" evidence="1">
    <location>
        <begin position="36"/>
        <end position="52"/>
    </location>
</feature>
<name>A0A077EI02_9FLAO</name>
<feature type="transmembrane region" description="Helical" evidence="1">
    <location>
        <begin position="12"/>
        <end position="30"/>
    </location>
</feature>
<dbReference type="HOGENOM" id="CLU_658471_0_0_10"/>
<evidence type="ECO:0000256" key="1">
    <source>
        <dbReference type="SAM" id="Phobius"/>
    </source>
</evidence>
<dbReference type="Proteomes" id="UP000028933">
    <property type="component" value="Chromosome"/>
</dbReference>